<proteinExistence type="predicted"/>
<accession>A0A1F5H4F1</accession>
<evidence type="ECO:0000313" key="2">
    <source>
        <dbReference type="EMBL" id="OGD98927.1"/>
    </source>
</evidence>
<comment type="caution">
    <text evidence="2">The sequence shown here is derived from an EMBL/GenBank/DDBJ whole genome shotgun (WGS) entry which is preliminary data.</text>
</comment>
<dbReference type="AlphaFoldDB" id="A0A1F5H4F1"/>
<evidence type="ECO:0000313" key="3">
    <source>
        <dbReference type="Proteomes" id="UP000177039"/>
    </source>
</evidence>
<dbReference type="InterPro" id="IPR051916">
    <property type="entry name" value="GPI-anchor_lipid_remodeler"/>
</dbReference>
<dbReference type="GO" id="GO:0003824">
    <property type="term" value="F:catalytic activity"/>
    <property type="evidence" value="ECO:0007669"/>
    <property type="project" value="InterPro"/>
</dbReference>
<protein>
    <recommendedName>
        <fullName evidence="1">Endonuclease/exonuclease/phosphatase domain-containing protein</fullName>
    </recommendedName>
</protein>
<dbReference type="GO" id="GO:0016020">
    <property type="term" value="C:membrane"/>
    <property type="evidence" value="ECO:0007669"/>
    <property type="project" value="GOC"/>
</dbReference>
<dbReference type="PANTHER" id="PTHR14859:SF1">
    <property type="entry name" value="PGAP2-INTERACTING PROTEIN"/>
    <property type="match status" value="1"/>
</dbReference>
<dbReference type="Gene3D" id="3.60.10.10">
    <property type="entry name" value="Endonuclease/exonuclease/phosphatase"/>
    <property type="match status" value="1"/>
</dbReference>
<dbReference type="PANTHER" id="PTHR14859">
    <property type="entry name" value="CALCOFLUOR WHITE HYPERSENSITIVE PROTEIN PRECURSOR"/>
    <property type="match status" value="1"/>
</dbReference>
<dbReference type="InterPro" id="IPR036691">
    <property type="entry name" value="Endo/exonu/phosph_ase_sf"/>
</dbReference>
<dbReference type="SUPFAM" id="SSF56219">
    <property type="entry name" value="DNase I-like"/>
    <property type="match status" value="1"/>
</dbReference>
<gene>
    <name evidence="2" type="ORF">A3B54_01075</name>
</gene>
<name>A0A1F5H4F1_9BACT</name>
<dbReference type="Pfam" id="PF03372">
    <property type="entry name" value="Exo_endo_phos"/>
    <property type="match status" value="1"/>
</dbReference>
<dbReference type="InterPro" id="IPR005135">
    <property type="entry name" value="Endo/exonuclease/phosphatase"/>
</dbReference>
<organism evidence="2 3">
    <name type="scientific">Candidatus Curtissbacteria bacterium RIFCSPLOWO2_01_FULL_42_50</name>
    <dbReference type="NCBI Taxonomy" id="1797730"/>
    <lineage>
        <taxon>Bacteria</taxon>
        <taxon>Candidatus Curtissiibacteriota</taxon>
    </lineage>
</organism>
<reference evidence="2 3" key="1">
    <citation type="journal article" date="2016" name="Nat. Commun.">
        <title>Thousands of microbial genomes shed light on interconnected biogeochemical processes in an aquifer system.</title>
        <authorList>
            <person name="Anantharaman K."/>
            <person name="Brown C.T."/>
            <person name="Hug L.A."/>
            <person name="Sharon I."/>
            <person name="Castelle C.J."/>
            <person name="Probst A.J."/>
            <person name="Thomas B.C."/>
            <person name="Singh A."/>
            <person name="Wilkins M.J."/>
            <person name="Karaoz U."/>
            <person name="Brodie E.L."/>
            <person name="Williams K.H."/>
            <person name="Hubbard S.S."/>
            <person name="Banfield J.F."/>
        </authorList>
    </citation>
    <scope>NUCLEOTIDE SEQUENCE [LARGE SCALE GENOMIC DNA]</scope>
</reference>
<sequence length="259" mass="29239">MARVLKFIQVNIYKGRYFQELLEFLEAERPDVISAQEVTTGAVNFYEDKDADLFELLKKALQMEGVFHSDVEIKDEPNAAFGNAVFAKRPIIKSSVVKLKTFRPVTLSEFNNNTGNIWARLPRHMLDAVVDLGDFKLHVISVHARRIVPPADDSENLRQARLMAAYIESLGRALFILGGDFNMPPASEVIKTVCGAANNLMESSAIKQTLNPKVHELGDNGYLVDYIFTSRYFRLKSLQVPQVMVSDHLPVVVQLEFRP</sequence>
<dbReference type="GO" id="GO:0006506">
    <property type="term" value="P:GPI anchor biosynthetic process"/>
    <property type="evidence" value="ECO:0007669"/>
    <property type="project" value="TreeGrafter"/>
</dbReference>
<feature type="domain" description="Endonuclease/exonuclease/phosphatase" evidence="1">
    <location>
        <begin position="9"/>
        <end position="248"/>
    </location>
</feature>
<dbReference type="EMBL" id="MFBT01000027">
    <property type="protein sequence ID" value="OGD98927.1"/>
    <property type="molecule type" value="Genomic_DNA"/>
</dbReference>
<evidence type="ECO:0000259" key="1">
    <source>
        <dbReference type="Pfam" id="PF03372"/>
    </source>
</evidence>
<dbReference type="Proteomes" id="UP000177039">
    <property type="component" value="Unassembled WGS sequence"/>
</dbReference>